<dbReference type="OrthoDB" id="1727147at2759"/>
<organism evidence="5 6">
    <name type="scientific">Aquilegia coerulea</name>
    <name type="common">Rocky mountain columbine</name>
    <dbReference type="NCBI Taxonomy" id="218851"/>
    <lineage>
        <taxon>Eukaryota</taxon>
        <taxon>Viridiplantae</taxon>
        <taxon>Streptophyta</taxon>
        <taxon>Embryophyta</taxon>
        <taxon>Tracheophyta</taxon>
        <taxon>Spermatophyta</taxon>
        <taxon>Magnoliopsida</taxon>
        <taxon>Ranunculales</taxon>
        <taxon>Ranunculaceae</taxon>
        <taxon>Thalictroideae</taxon>
        <taxon>Aquilegia</taxon>
    </lineage>
</organism>
<comment type="similarity">
    <text evidence="1">Belongs to the peptidase A1 family.</text>
</comment>
<accession>A0A2G5EK69</accession>
<gene>
    <name evidence="5" type="ORF">AQUCO_00700473v1</name>
</gene>
<keyword evidence="2" id="KW-0645">Protease</keyword>
<dbReference type="SUPFAM" id="SSF50630">
    <property type="entry name" value="Acid proteases"/>
    <property type="match status" value="1"/>
</dbReference>
<evidence type="ECO:0000256" key="1">
    <source>
        <dbReference type="ARBA" id="ARBA00007447"/>
    </source>
</evidence>
<dbReference type="InterPro" id="IPR032799">
    <property type="entry name" value="TAXi_C"/>
</dbReference>
<dbReference type="Proteomes" id="UP000230069">
    <property type="component" value="Unassembled WGS sequence"/>
</dbReference>
<protein>
    <recommendedName>
        <fullName evidence="4">Peptidase A1 domain-containing protein</fullName>
    </recommendedName>
</protein>
<evidence type="ECO:0000313" key="6">
    <source>
        <dbReference type="Proteomes" id="UP000230069"/>
    </source>
</evidence>
<dbReference type="Pfam" id="PF14543">
    <property type="entry name" value="TAXi_N"/>
    <property type="match status" value="1"/>
</dbReference>
<evidence type="ECO:0000313" key="5">
    <source>
        <dbReference type="EMBL" id="PIA56143.1"/>
    </source>
</evidence>
<dbReference type="GO" id="GO:0008233">
    <property type="term" value="F:peptidase activity"/>
    <property type="evidence" value="ECO:0007669"/>
    <property type="project" value="UniProtKB-KW"/>
</dbReference>
<dbReference type="GO" id="GO:0006508">
    <property type="term" value="P:proteolysis"/>
    <property type="evidence" value="ECO:0007669"/>
    <property type="project" value="UniProtKB-KW"/>
</dbReference>
<dbReference type="InterPro" id="IPR051708">
    <property type="entry name" value="Plant_Aspart_Prot_A1"/>
</dbReference>
<evidence type="ECO:0000259" key="4">
    <source>
        <dbReference type="PROSITE" id="PS51767"/>
    </source>
</evidence>
<evidence type="ECO:0000256" key="3">
    <source>
        <dbReference type="ARBA" id="ARBA00022801"/>
    </source>
</evidence>
<dbReference type="InterPro" id="IPR021109">
    <property type="entry name" value="Peptidase_aspartic_dom_sf"/>
</dbReference>
<dbReference type="AlphaFoldDB" id="A0A2G5EK69"/>
<dbReference type="STRING" id="218851.A0A2G5EK69"/>
<reference evidence="5 6" key="1">
    <citation type="submission" date="2017-09" db="EMBL/GenBank/DDBJ databases">
        <title>WGS assembly of Aquilegia coerulea Goldsmith.</title>
        <authorList>
            <person name="Hodges S."/>
            <person name="Kramer E."/>
            <person name="Nordborg M."/>
            <person name="Tomkins J."/>
            <person name="Borevitz J."/>
            <person name="Derieg N."/>
            <person name="Yan J."/>
            <person name="Mihaltcheva S."/>
            <person name="Hayes R.D."/>
            <person name="Rokhsar D."/>
        </authorList>
    </citation>
    <scope>NUCLEOTIDE SEQUENCE [LARGE SCALE GENOMIC DNA]</scope>
    <source>
        <strain evidence="6">cv. Goldsmith</strain>
    </source>
</reference>
<dbReference type="PROSITE" id="PS51767">
    <property type="entry name" value="PEPTIDASE_A1"/>
    <property type="match status" value="1"/>
</dbReference>
<dbReference type="PANTHER" id="PTHR47967">
    <property type="entry name" value="OS07G0603500 PROTEIN-RELATED"/>
    <property type="match status" value="1"/>
</dbReference>
<proteinExistence type="inferred from homology"/>
<evidence type="ECO:0000256" key="2">
    <source>
        <dbReference type="ARBA" id="ARBA00022670"/>
    </source>
</evidence>
<dbReference type="InterPro" id="IPR032861">
    <property type="entry name" value="TAXi_N"/>
</dbReference>
<keyword evidence="3" id="KW-0378">Hydrolase</keyword>
<dbReference type="Pfam" id="PF14541">
    <property type="entry name" value="TAXi_C"/>
    <property type="match status" value="1"/>
</dbReference>
<dbReference type="PANTHER" id="PTHR47967:SF15">
    <property type="entry name" value="ASPARTYL PROTEASE AED3"/>
    <property type="match status" value="1"/>
</dbReference>
<dbReference type="Gene3D" id="2.40.70.10">
    <property type="entry name" value="Acid Proteases"/>
    <property type="match status" value="2"/>
</dbReference>
<dbReference type="InterPro" id="IPR033121">
    <property type="entry name" value="PEPTIDASE_A1"/>
</dbReference>
<sequence>MAKKDPDRVMALSMLAHDQKEKQVPIISSTPNVFMGNYLVQAKVGTPGQVMFMVMDTFREATIVPCSGCTGCLSSKIFSPKMSSTFSTLDCDSYQCDWPFPYGQKPCHGSGPSHPCVFNNSYGEDSSFSATLSQDSLTLGKNIIPNYTFGCINAVSGELHMFSYCLPSFKSKSSIGSLKLMIGPANAPSEPQDFPTTQLHHIAPRTSLFYVNLTGISIGNVLVPVSPAFDMKTGAGTTIDTNTVITRFVQPIYKAVRDAFRKQIGKSISSFSIFDTCFTSNNNSLAPVVTLHFSGLDWILPTENTLINSSDGSLTCLAMAAAPSHNENSNLNLIASYQQQNFRMVIDYGSMTVGIVSELCK</sequence>
<name>A0A2G5EK69_AQUCA</name>
<feature type="domain" description="Peptidase A1" evidence="4">
    <location>
        <begin position="38"/>
        <end position="356"/>
    </location>
</feature>
<dbReference type="InParanoid" id="A0A2G5EK69"/>
<dbReference type="EMBL" id="KZ305024">
    <property type="protein sequence ID" value="PIA56143.1"/>
    <property type="molecule type" value="Genomic_DNA"/>
</dbReference>
<keyword evidence="6" id="KW-1185">Reference proteome</keyword>